<evidence type="ECO:0000259" key="7">
    <source>
        <dbReference type="Pfam" id="PF02687"/>
    </source>
</evidence>
<feature type="transmembrane region" description="Helical" evidence="6">
    <location>
        <begin position="197"/>
        <end position="218"/>
    </location>
</feature>
<keyword evidence="2 6" id="KW-1003">Cell membrane</keyword>
<dbReference type="RefSeq" id="WP_306973658.1">
    <property type="nucleotide sequence ID" value="NZ_JAUSTQ010000001.1"/>
</dbReference>
<dbReference type="PANTHER" id="PTHR46795">
    <property type="entry name" value="ABC TRANSPORTER PERMEASE-RELATED-RELATED"/>
    <property type="match status" value="1"/>
</dbReference>
<keyword evidence="5 6" id="KW-0472">Membrane</keyword>
<keyword evidence="4 6" id="KW-1133">Transmembrane helix</keyword>
<evidence type="ECO:0000313" key="9">
    <source>
        <dbReference type="Proteomes" id="UP001224359"/>
    </source>
</evidence>
<dbReference type="InterPro" id="IPR027022">
    <property type="entry name" value="ABC_permease_BceB-typ"/>
</dbReference>
<feature type="transmembrane region" description="Helical" evidence="6">
    <location>
        <begin position="18"/>
        <end position="35"/>
    </location>
</feature>
<name>A0ABT9VB39_9BACI</name>
<keyword evidence="6" id="KW-0813">Transport</keyword>
<proteinExistence type="inferred from homology"/>
<dbReference type="Proteomes" id="UP001224359">
    <property type="component" value="Unassembled WGS sequence"/>
</dbReference>
<gene>
    <name evidence="8" type="ORF">J2S77_000113</name>
</gene>
<comment type="caution">
    <text evidence="8">The sequence shown here is derived from an EMBL/GenBank/DDBJ whole genome shotgun (WGS) entry which is preliminary data.</text>
</comment>
<protein>
    <submittedName>
        <fullName evidence="8">Bacitracin transport system permease protein</fullName>
    </submittedName>
</protein>
<sequence>MSINHLMIRNLRKNLSNYYLYVFALIFSVAIYFAFVTLQYDPSMDATKGSVRGEAAIKAGSILLVAIVGFFLIYANSLFIKRRSSEIGLFQLIGMTKNRIIKILSIENFIIYFTSVAIGILVGFSISKLIVMIVFKITGVEAVATLRFSSEALVQTLFVFIGIYLLIMLMNSIFIKRQSILALFQVRQSTEVKVKKMSIWQVIIGILGIVMIGSGYYVSQKLFDGDFTTVTQLFSAMAFILGSVITGTYLFYKGSVAFIFQLIRKQNNGYLSINKVLSLSSIMFRMKSNALLLTIITTVSALSIGLLSLSYIAYYSAEQTAEDYVVADFALVNEKSIETFTQALNEEGISYDKNQVEVFQVTADVSGILDVNMDNTNVDTSELPLPIVSDEDFDDIELSEGETLLTGYSDIMQSYMTIEDSGEIELKAQDTVIKQDFAGLNREYLVSSYYTNSGGMPLGVVDQSIFEKLKDNMNPDIQKSSLVYTGININDATNLERANTLFHQENLNEGGNESQLQSSRDQKMNMGLTMFIVGFLGLTFLITSGCVLYFKQMDESESEKPSYTILRKLGFTEGDLIKGIQIKQIFNFGIPLVVGLLHSYFAVQSGWFFFGSEVWTPMLIVMVLYTALYSIFGILSVLYYKKIIREAL</sequence>
<accession>A0ABT9VB39</accession>
<evidence type="ECO:0000256" key="5">
    <source>
        <dbReference type="ARBA" id="ARBA00023136"/>
    </source>
</evidence>
<dbReference type="Pfam" id="PF02687">
    <property type="entry name" value="FtsX"/>
    <property type="match status" value="1"/>
</dbReference>
<organism evidence="8 9">
    <name type="scientific">Alkalibacillus salilacus</name>
    <dbReference type="NCBI Taxonomy" id="284582"/>
    <lineage>
        <taxon>Bacteria</taxon>
        <taxon>Bacillati</taxon>
        <taxon>Bacillota</taxon>
        <taxon>Bacilli</taxon>
        <taxon>Bacillales</taxon>
        <taxon>Bacillaceae</taxon>
        <taxon>Alkalibacillus</taxon>
    </lineage>
</organism>
<feature type="transmembrane region" description="Helical" evidence="6">
    <location>
        <begin position="55"/>
        <end position="75"/>
    </location>
</feature>
<feature type="transmembrane region" description="Helical" evidence="6">
    <location>
        <begin position="526"/>
        <end position="550"/>
    </location>
</feature>
<dbReference type="PANTHER" id="PTHR46795:SF3">
    <property type="entry name" value="ABC TRANSPORTER PERMEASE"/>
    <property type="match status" value="1"/>
</dbReference>
<dbReference type="PIRSF" id="PIRSF018968">
    <property type="entry name" value="ABC_permease_BceB"/>
    <property type="match status" value="1"/>
</dbReference>
<dbReference type="EMBL" id="JAUSTQ010000001">
    <property type="protein sequence ID" value="MDQ0158163.1"/>
    <property type="molecule type" value="Genomic_DNA"/>
</dbReference>
<reference evidence="8 9" key="1">
    <citation type="submission" date="2023-07" db="EMBL/GenBank/DDBJ databases">
        <title>Genomic Encyclopedia of Type Strains, Phase IV (KMG-IV): sequencing the most valuable type-strain genomes for metagenomic binning, comparative biology and taxonomic classification.</title>
        <authorList>
            <person name="Goeker M."/>
        </authorList>
    </citation>
    <scope>NUCLEOTIDE SEQUENCE [LARGE SCALE GENOMIC DNA]</scope>
    <source>
        <strain evidence="8 9">DSM 16460</strain>
    </source>
</reference>
<evidence type="ECO:0000313" key="8">
    <source>
        <dbReference type="EMBL" id="MDQ0158163.1"/>
    </source>
</evidence>
<evidence type="ECO:0000256" key="2">
    <source>
        <dbReference type="ARBA" id="ARBA00022475"/>
    </source>
</evidence>
<dbReference type="InterPro" id="IPR052536">
    <property type="entry name" value="ABC-4_Integral_Memb_Prot"/>
</dbReference>
<evidence type="ECO:0000256" key="4">
    <source>
        <dbReference type="ARBA" id="ARBA00022989"/>
    </source>
</evidence>
<keyword evidence="3 6" id="KW-0812">Transmembrane</keyword>
<evidence type="ECO:0000256" key="6">
    <source>
        <dbReference type="PIRNR" id="PIRNR018968"/>
    </source>
</evidence>
<comment type="similarity">
    <text evidence="6">Belongs to the ABC-4 integral membrane protein family.</text>
</comment>
<feature type="transmembrane region" description="Helical" evidence="6">
    <location>
        <begin position="230"/>
        <end position="252"/>
    </location>
</feature>
<feature type="transmembrane region" description="Helical" evidence="6">
    <location>
        <begin position="585"/>
        <end position="603"/>
    </location>
</feature>
<dbReference type="InterPro" id="IPR003838">
    <property type="entry name" value="ABC3_permease_C"/>
</dbReference>
<evidence type="ECO:0000256" key="3">
    <source>
        <dbReference type="ARBA" id="ARBA00022692"/>
    </source>
</evidence>
<evidence type="ECO:0000256" key="1">
    <source>
        <dbReference type="ARBA" id="ARBA00004651"/>
    </source>
</evidence>
<feature type="domain" description="ABC3 transporter permease C-terminal" evidence="7">
    <location>
        <begin position="61"/>
        <end position="179"/>
    </location>
</feature>
<feature type="transmembrane region" description="Helical" evidence="6">
    <location>
        <begin position="109"/>
        <end position="135"/>
    </location>
</feature>
<feature type="transmembrane region" description="Helical" evidence="6">
    <location>
        <begin position="615"/>
        <end position="640"/>
    </location>
</feature>
<feature type="transmembrane region" description="Helical" evidence="6">
    <location>
        <begin position="290"/>
        <end position="314"/>
    </location>
</feature>
<keyword evidence="9" id="KW-1185">Reference proteome</keyword>
<comment type="subcellular location">
    <subcellularLocation>
        <location evidence="1 6">Cell membrane</location>
        <topology evidence="1 6">Multi-pass membrane protein</topology>
    </subcellularLocation>
</comment>
<feature type="transmembrane region" description="Helical" evidence="6">
    <location>
        <begin position="155"/>
        <end position="176"/>
    </location>
</feature>